<name>A0A8J3YG08_9ACTN</name>
<dbReference type="PANTHER" id="PTHR46663:SF2">
    <property type="entry name" value="GGDEF DOMAIN-CONTAINING PROTEIN"/>
    <property type="match status" value="1"/>
</dbReference>
<dbReference type="Proteomes" id="UP000619260">
    <property type="component" value="Unassembled WGS sequence"/>
</dbReference>
<dbReference type="RefSeq" id="WP_203897283.1">
    <property type="nucleotide sequence ID" value="NZ_BOPF01000002.1"/>
</dbReference>
<evidence type="ECO:0000313" key="3">
    <source>
        <dbReference type="EMBL" id="GIJ43727.1"/>
    </source>
</evidence>
<dbReference type="Pfam" id="PF00990">
    <property type="entry name" value="GGDEF"/>
    <property type="match status" value="1"/>
</dbReference>
<feature type="domain" description="GGDEF" evidence="2">
    <location>
        <begin position="246"/>
        <end position="378"/>
    </location>
</feature>
<gene>
    <name evidence="3" type="ORF">Val02_06130</name>
</gene>
<dbReference type="InterPro" id="IPR043128">
    <property type="entry name" value="Rev_trsase/Diguanyl_cyclase"/>
</dbReference>
<keyword evidence="1" id="KW-1133">Transmembrane helix</keyword>
<proteinExistence type="predicted"/>
<sequence length="382" mass="40998">MGRRSGRGDRRRRASVRSAGADDEPIEIRAARYATLPDSWLEASAELIWIQAVGWFTYWIAGSVWALVWLAADAVIQVGRIWLGLRHRRAVSAGKRPPDRKLVATNVVWSLVMAAGTIGVLQVGDPRLLVLGSIVPVGYLGYIASRFAALPRLAIPLLYMMGAAQTAGYALSPQLRGIAFLIPVTSVAFHVVLRHNYITFMAAARAQRELLRQSMHDPLTGLANRLFLGERTADLLADLTQERATEGFAILCLDLDGFKPVNDRYGHAAGDQLLQAVAARLRGSVRPNDLVCRVGGDEFVILLPHTDGAAAVQVAERLTLACGQPFDLGAVTVVIGASAGIALAPEHGRSAAELLEHADSALYASKRRAKGGWTVHAAGIAG</sequence>
<accession>A0A8J3YG08</accession>
<dbReference type="SUPFAM" id="SSF55073">
    <property type="entry name" value="Nucleotide cyclase"/>
    <property type="match status" value="1"/>
</dbReference>
<keyword evidence="4" id="KW-1185">Reference proteome</keyword>
<dbReference type="InterPro" id="IPR000160">
    <property type="entry name" value="GGDEF_dom"/>
</dbReference>
<evidence type="ECO:0000256" key="1">
    <source>
        <dbReference type="SAM" id="Phobius"/>
    </source>
</evidence>
<dbReference type="SMART" id="SM00267">
    <property type="entry name" value="GGDEF"/>
    <property type="match status" value="1"/>
</dbReference>
<dbReference type="AlphaFoldDB" id="A0A8J3YG08"/>
<keyword evidence="1" id="KW-0812">Transmembrane</keyword>
<protein>
    <submittedName>
        <fullName evidence="3">GGDEF domain-containing protein</fullName>
    </submittedName>
</protein>
<dbReference type="EMBL" id="BOPF01000002">
    <property type="protein sequence ID" value="GIJ43727.1"/>
    <property type="molecule type" value="Genomic_DNA"/>
</dbReference>
<dbReference type="NCBIfam" id="TIGR00254">
    <property type="entry name" value="GGDEF"/>
    <property type="match status" value="1"/>
</dbReference>
<dbReference type="FunFam" id="3.30.70.270:FF:000001">
    <property type="entry name" value="Diguanylate cyclase domain protein"/>
    <property type="match status" value="1"/>
</dbReference>
<keyword evidence="1" id="KW-0472">Membrane</keyword>
<feature type="transmembrane region" description="Helical" evidence="1">
    <location>
        <begin position="103"/>
        <end position="121"/>
    </location>
</feature>
<dbReference type="InterPro" id="IPR029787">
    <property type="entry name" value="Nucleotide_cyclase"/>
</dbReference>
<feature type="transmembrane region" description="Helical" evidence="1">
    <location>
        <begin position="56"/>
        <end position="83"/>
    </location>
</feature>
<feature type="transmembrane region" description="Helical" evidence="1">
    <location>
        <begin position="127"/>
        <end position="144"/>
    </location>
</feature>
<dbReference type="Gene3D" id="3.30.70.270">
    <property type="match status" value="1"/>
</dbReference>
<reference evidence="3" key="1">
    <citation type="submission" date="2021-01" db="EMBL/GenBank/DDBJ databases">
        <title>Whole genome shotgun sequence of Virgisporangium aliadipatigenens NBRC 105644.</title>
        <authorList>
            <person name="Komaki H."/>
            <person name="Tamura T."/>
        </authorList>
    </citation>
    <scope>NUCLEOTIDE SEQUENCE</scope>
    <source>
        <strain evidence="3">NBRC 105644</strain>
    </source>
</reference>
<dbReference type="PANTHER" id="PTHR46663">
    <property type="entry name" value="DIGUANYLATE CYCLASE DGCT-RELATED"/>
    <property type="match status" value="1"/>
</dbReference>
<dbReference type="PROSITE" id="PS50887">
    <property type="entry name" value="GGDEF"/>
    <property type="match status" value="1"/>
</dbReference>
<evidence type="ECO:0000259" key="2">
    <source>
        <dbReference type="PROSITE" id="PS50887"/>
    </source>
</evidence>
<dbReference type="CDD" id="cd01949">
    <property type="entry name" value="GGDEF"/>
    <property type="match status" value="1"/>
</dbReference>
<evidence type="ECO:0000313" key="4">
    <source>
        <dbReference type="Proteomes" id="UP000619260"/>
    </source>
</evidence>
<organism evidence="3 4">
    <name type="scientific">Virgisporangium aliadipatigenens</name>
    <dbReference type="NCBI Taxonomy" id="741659"/>
    <lineage>
        <taxon>Bacteria</taxon>
        <taxon>Bacillati</taxon>
        <taxon>Actinomycetota</taxon>
        <taxon>Actinomycetes</taxon>
        <taxon>Micromonosporales</taxon>
        <taxon>Micromonosporaceae</taxon>
        <taxon>Virgisporangium</taxon>
    </lineage>
</organism>
<feature type="transmembrane region" description="Helical" evidence="1">
    <location>
        <begin position="177"/>
        <end position="193"/>
    </location>
</feature>
<comment type="caution">
    <text evidence="3">The sequence shown here is derived from an EMBL/GenBank/DDBJ whole genome shotgun (WGS) entry which is preliminary data.</text>
</comment>
<dbReference type="InterPro" id="IPR052163">
    <property type="entry name" value="DGC-Regulatory_Protein"/>
</dbReference>